<protein>
    <recommendedName>
        <fullName evidence="4 9">N-(5'-phosphoribosyl)anthranilate isomerase</fullName>
        <shortName evidence="9">PRAI</shortName>
        <ecNumber evidence="3 9">5.3.1.24</ecNumber>
    </recommendedName>
</protein>
<dbReference type="NCBIfam" id="NF002295">
    <property type="entry name" value="PRK01222.1-1"/>
    <property type="match status" value="1"/>
</dbReference>
<dbReference type="GO" id="GO:0004640">
    <property type="term" value="F:phosphoribosylanthranilate isomerase activity"/>
    <property type="evidence" value="ECO:0007669"/>
    <property type="project" value="UniProtKB-UniRule"/>
</dbReference>
<keyword evidence="12" id="KW-1185">Reference proteome</keyword>
<dbReference type="AlphaFoldDB" id="A0A0K6HRP6"/>
<keyword evidence="7 9" id="KW-0057">Aromatic amino acid biosynthesis</keyword>
<dbReference type="HAMAP" id="MF_00135">
    <property type="entry name" value="PRAI"/>
    <property type="match status" value="1"/>
</dbReference>
<feature type="domain" description="N-(5'phosphoribosyl) anthranilate isomerase (PRAI)" evidence="10">
    <location>
        <begin position="6"/>
        <end position="209"/>
    </location>
</feature>
<dbReference type="UniPathway" id="UPA00035">
    <property type="reaction ID" value="UER00042"/>
</dbReference>
<evidence type="ECO:0000313" key="12">
    <source>
        <dbReference type="Proteomes" id="UP000183900"/>
    </source>
</evidence>
<dbReference type="Pfam" id="PF00697">
    <property type="entry name" value="PRAI"/>
    <property type="match status" value="1"/>
</dbReference>
<sequence>MPKTIIKICGLSTPETMEAAVEAGADMVGLVFFPKSPRHVTLSDACRLADIARGRSEIVALTVDMDLHGLQRINELVQPDIFQFHGQETPEACAAARVMMRRRIIKAVGVSKRADVEAALPYVNVAERILFDAKPPKDSDVPGGHGVPFDWTLLKSLDLPCPFMLSGGLDPENVAQAIVLSGATAVDVSSGVERSKGVKDSGLIRAFVAAVRSAEQAKE</sequence>
<dbReference type="Gene3D" id="3.20.20.70">
    <property type="entry name" value="Aldolase class I"/>
    <property type="match status" value="1"/>
</dbReference>
<name>A0A0K6HRP6_9HYPH</name>
<dbReference type="InterPro" id="IPR001240">
    <property type="entry name" value="PRAI_dom"/>
</dbReference>
<dbReference type="RefSeq" id="WP_055454677.1">
    <property type="nucleotide sequence ID" value="NZ_CYHE01000002.1"/>
</dbReference>
<evidence type="ECO:0000256" key="5">
    <source>
        <dbReference type="ARBA" id="ARBA00022605"/>
    </source>
</evidence>
<dbReference type="InterPro" id="IPR011060">
    <property type="entry name" value="RibuloseP-bd_barrel"/>
</dbReference>
<comment type="catalytic activity">
    <reaction evidence="1 9">
        <text>N-(5-phospho-beta-D-ribosyl)anthranilate = 1-(2-carboxyphenylamino)-1-deoxy-D-ribulose 5-phosphate</text>
        <dbReference type="Rhea" id="RHEA:21540"/>
        <dbReference type="ChEBI" id="CHEBI:18277"/>
        <dbReference type="ChEBI" id="CHEBI:58613"/>
        <dbReference type="EC" id="5.3.1.24"/>
    </reaction>
</comment>
<dbReference type="InterPro" id="IPR044643">
    <property type="entry name" value="TrpF_fam"/>
</dbReference>
<dbReference type="PANTHER" id="PTHR42894:SF1">
    <property type="entry name" value="N-(5'-PHOSPHORIBOSYL)ANTHRANILATE ISOMERASE"/>
    <property type="match status" value="1"/>
</dbReference>
<dbReference type="OrthoDB" id="9796196at2"/>
<comment type="similarity">
    <text evidence="9">Belongs to the TrpF family.</text>
</comment>
<dbReference type="GO" id="GO:0000162">
    <property type="term" value="P:L-tryptophan biosynthetic process"/>
    <property type="evidence" value="ECO:0007669"/>
    <property type="project" value="UniProtKB-UniRule"/>
</dbReference>
<evidence type="ECO:0000256" key="9">
    <source>
        <dbReference type="HAMAP-Rule" id="MF_00135"/>
    </source>
</evidence>
<keyword evidence="6 9" id="KW-0822">Tryptophan biosynthesis</keyword>
<evidence type="ECO:0000256" key="3">
    <source>
        <dbReference type="ARBA" id="ARBA00012572"/>
    </source>
</evidence>
<evidence type="ECO:0000313" key="11">
    <source>
        <dbReference type="EMBL" id="CUA93559.1"/>
    </source>
</evidence>
<dbReference type="PANTHER" id="PTHR42894">
    <property type="entry name" value="N-(5'-PHOSPHORIBOSYL)ANTHRANILATE ISOMERASE"/>
    <property type="match status" value="1"/>
</dbReference>
<dbReference type="CDD" id="cd00405">
    <property type="entry name" value="PRAI"/>
    <property type="match status" value="1"/>
</dbReference>
<reference evidence="12" key="1">
    <citation type="submission" date="2015-08" db="EMBL/GenBank/DDBJ databases">
        <authorList>
            <person name="Varghese N."/>
        </authorList>
    </citation>
    <scope>NUCLEOTIDE SEQUENCE [LARGE SCALE GENOMIC DNA]</scope>
    <source>
        <strain evidence="12">DSM 23407</strain>
    </source>
</reference>
<dbReference type="EMBL" id="CYHE01000002">
    <property type="protein sequence ID" value="CUA93559.1"/>
    <property type="molecule type" value="Genomic_DNA"/>
</dbReference>
<dbReference type="InterPro" id="IPR013785">
    <property type="entry name" value="Aldolase_TIM"/>
</dbReference>
<evidence type="ECO:0000259" key="10">
    <source>
        <dbReference type="Pfam" id="PF00697"/>
    </source>
</evidence>
<keyword evidence="5 9" id="KW-0028">Amino-acid biosynthesis</keyword>
<evidence type="ECO:0000256" key="2">
    <source>
        <dbReference type="ARBA" id="ARBA00004664"/>
    </source>
</evidence>
<keyword evidence="8 9" id="KW-0413">Isomerase</keyword>
<dbReference type="EC" id="5.3.1.24" evidence="3 9"/>
<gene>
    <name evidence="9" type="primary">trpF</name>
    <name evidence="11" type="ORF">Ga0061067_102428</name>
</gene>
<proteinExistence type="inferred from homology"/>
<dbReference type="Proteomes" id="UP000183900">
    <property type="component" value="Unassembled WGS sequence"/>
</dbReference>
<accession>A0A0K6HRP6</accession>
<evidence type="ECO:0000256" key="6">
    <source>
        <dbReference type="ARBA" id="ARBA00022822"/>
    </source>
</evidence>
<comment type="pathway">
    <text evidence="2 9">Amino-acid biosynthesis; L-tryptophan biosynthesis; L-tryptophan from chorismate: step 3/5.</text>
</comment>
<evidence type="ECO:0000256" key="8">
    <source>
        <dbReference type="ARBA" id="ARBA00023235"/>
    </source>
</evidence>
<dbReference type="SUPFAM" id="SSF51366">
    <property type="entry name" value="Ribulose-phoshate binding barrel"/>
    <property type="match status" value="1"/>
</dbReference>
<evidence type="ECO:0000256" key="7">
    <source>
        <dbReference type="ARBA" id="ARBA00023141"/>
    </source>
</evidence>
<evidence type="ECO:0000256" key="1">
    <source>
        <dbReference type="ARBA" id="ARBA00001164"/>
    </source>
</evidence>
<evidence type="ECO:0000256" key="4">
    <source>
        <dbReference type="ARBA" id="ARBA00022272"/>
    </source>
</evidence>
<organism evidence="11 12">
    <name type="scientific">Pannonibacter indicus</name>
    <dbReference type="NCBI Taxonomy" id="466044"/>
    <lineage>
        <taxon>Bacteria</taxon>
        <taxon>Pseudomonadati</taxon>
        <taxon>Pseudomonadota</taxon>
        <taxon>Alphaproteobacteria</taxon>
        <taxon>Hyphomicrobiales</taxon>
        <taxon>Stappiaceae</taxon>
        <taxon>Pannonibacter</taxon>
    </lineage>
</organism>